<feature type="domain" description="Radical SAM core" evidence="11">
    <location>
        <begin position="3"/>
        <end position="239"/>
    </location>
</feature>
<evidence type="ECO:0000256" key="3">
    <source>
        <dbReference type="ARBA" id="ARBA00017228"/>
    </source>
</evidence>
<evidence type="ECO:0000256" key="7">
    <source>
        <dbReference type="ARBA" id="ARBA00023004"/>
    </source>
</evidence>
<dbReference type="PROSITE" id="PS51918">
    <property type="entry name" value="RADICAL_SAM"/>
    <property type="match status" value="1"/>
</dbReference>
<dbReference type="InterPro" id="IPR006638">
    <property type="entry name" value="Elp3/MiaA/NifB-like_rSAM"/>
</dbReference>
<evidence type="ECO:0000259" key="11">
    <source>
        <dbReference type="PROSITE" id="PS51918"/>
    </source>
</evidence>
<gene>
    <name evidence="12" type="ORF">G3572_17920</name>
</gene>
<comment type="function">
    <text evidence="10">Probably acts as a heme chaperone, transferring heme to an unknown acceptor. Binds one molecule of heme per monomer, possibly covalently. Binds 1 [4Fe-4S] cluster. The cluster is coordinated with 3 cysteines and an exchangeable S-adenosyl-L-methionine.</text>
</comment>
<dbReference type="Proteomes" id="UP000481421">
    <property type="component" value="Unassembled WGS sequence"/>
</dbReference>
<protein>
    <recommendedName>
        <fullName evidence="3 10">Heme chaperone HemW</fullName>
    </recommendedName>
</protein>
<dbReference type="InterPro" id="IPR058240">
    <property type="entry name" value="rSAM_sf"/>
</dbReference>
<dbReference type="AlphaFoldDB" id="A0A6B3RRJ1"/>
<dbReference type="RefSeq" id="WP_164614451.1">
    <property type="nucleotide sequence ID" value="NZ_JAAIKE010000007.1"/>
</dbReference>
<evidence type="ECO:0000313" key="12">
    <source>
        <dbReference type="EMBL" id="NEX48091.1"/>
    </source>
</evidence>
<dbReference type="InterPro" id="IPR004559">
    <property type="entry name" value="HemW-like"/>
</dbReference>
<dbReference type="InterPro" id="IPR007197">
    <property type="entry name" value="rSAM"/>
</dbReference>
<organism evidence="12 13">
    <name type="scientific">Pseudotabrizicola algicola</name>
    <dbReference type="NCBI Taxonomy" id="2709381"/>
    <lineage>
        <taxon>Bacteria</taxon>
        <taxon>Pseudomonadati</taxon>
        <taxon>Pseudomonadota</taxon>
        <taxon>Alphaproteobacteria</taxon>
        <taxon>Rhodobacterales</taxon>
        <taxon>Paracoccaceae</taxon>
        <taxon>Pseudotabrizicola</taxon>
    </lineage>
</organism>
<dbReference type="SFLD" id="SFLDG01065">
    <property type="entry name" value="anaerobic_coproporphyrinogen-I"/>
    <property type="match status" value="1"/>
</dbReference>
<keyword evidence="8 10" id="KW-0411">Iron-sulfur</keyword>
<accession>A0A6B3RRJ1</accession>
<evidence type="ECO:0000256" key="1">
    <source>
        <dbReference type="ARBA" id="ARBA00001966"/>
    </source>
</evidence>
<keyword evidence="6 10" id="KW-0479">Metal-binding</keyword>
<dbReference type="GO" id="GO:0006779">
    <property type="term" value="P:porphyrin-containing compound biosynthetic process"/>
    <property type="evidence" value="ECO:0007669"/>
    <property type="project" value="InterPro"/>
</dbReference>
<dbReference type="InterPro" id="IPR034505">
    <property type="entry name" value="Coproporphyrinogen-III_oxidase"/>
</dbReference>
<dbReference type="SUPFAM" id="SSF102114">
    <property type="entry name" value="Radical SAM enzymes"/>
    <property type="match status" value="1"/>
</dbReference>
<comment type="caution">
    <text evidence="12">The sequence shown here is derived from an EMBL/GenBank/DDBJ whole genome shotgun (WGS) entry which is preliminary data.</text>
</comment>
<keyword evidence="13" id="KW-1185">Reference proteome</keyword>
<keyword evidence="4 10" id="KW-0349">Heme</keyword>
<dbReference type="Pfam" id="PF04055">
    <property type="entry name" value="Radical_SAM"/>
    <property type="match status" value="1"/>
</dbReference>
<dbReference type="GO" id="GO:0046872">
    <property type="term" value="F:metal ion binding"/>
    <property type="evidence" value="ECO:0007669"/>
    <property type="project" value="UniProtKB-UniRule"/>
</dbReference>
<keyword evidence="10" id="KW-0963">Cytoplasm</keyword>
<evidence type="ECO:0000256" key="5">
    <source>
        <dbReference type="ARBA" id="ARBA00022691"/>
    </source>
</evidence>
<dbReference type="GO" id="GO:0005737">
    <property type="term" value="C:cytoplasm"/>
    <property type="evidence" value="ECO:0007669"/>
    <property type="project" value="UniProtKB-SubCell"/>
</dbReference>
<keyword evidence="10" id="KW-0004">4Fe-4S</keyword>
<dbReference type="InterPro" id="IPR010723">
    <property type="entry name" value="HemN_C"/>
</dbReference>
<dbReference type="GO" id="GO:0051539">
    <property type="term" value="F:4 iron, 4 sulfur cluster binding"/>
    <property type="evidence" value="ECO:0007669"/>
    <property type="project" value="UniProtKB-UniRule"/>
</dbReference>
<dbReference type="NCBIfam" id="TIGR00539">
    <property type="entry name" value="hemN_rel"/>
    <property type="match status" value="1"/>
</dbReference>
<dbReference type="EMBL" id="JAAIKE010000007">
    <property type="protein sequence ID" value="NEX48091.1"/>
    <property type="molecule type" value="Genomic_DNA"/>
</dbReference>
<comment type="cofactor">
    <cofactor evidence="1">
        <name>[4Fe-4S] cluster</name>
        <dbReference type="ChEBI" id="CHEBI:49883"/>
    </cofactor>
</comment>
<dbReference type="SMART" id="SM00729">
    <property type="entry name" value="Elp3"/>
    <property type="match status" value="1"/>
</dbReference>
<evidence type="ECO:0000256" key="4">
    <source>
        <dbReference type="ARBA" id="ARBA00022617"/>
    </source>
</evidence>
<dbReference type="Gene3D" id="3.20.20.70">
    <property type="entry name" value="Aldolase class I"/>
    <property type="match status" value="1"/>
</dbReference>
<keyword evidence="9 10" id="KW-0143">Chaperone</keyword>
<dbReference type="SFLD" id="SFLDF00288">
    <property type="entry name" value="HemN-like__clustered_with_nucl"/>
    <property type="match status" value="1"/>
</dbReference>
<name>A0A6B3RRJ1_9RHOB</name>
<dbReference type="SFLD" id="SFLDS00029">
    <property type="entry name" value="Radical_SAM"/>
    <property type="match status" value="1"/>
</dbReference>
<dbReference type="Pfam" id="PF06969">
    <property type="entry name" value="HemN_C"/>
    <property type="match status" value="1"/>
</dbReference>
<dbReference type="GO" id="GO:0004109">
    <property type="term" value="F:coproporphyrinogen oxidase activity"/>
    <property type="evidence" value="ECO:0007669"/>
    <property type="project" value="InterPro"/>
</dbReference>
<dbReference type="InterPro" id="IPR013785">
    <property type="entry name" value="Aldolase_TIM"/>
</dbReference>
<evidence type="ECO:0000256" key="6">
    <source>
        <dbReference type="ARBA" id="ARBA00022723"/>
    </source>
</evidence>
<dbReference type="CDD" id="cd01335">
    <property type="entry name" value="Radical_SAM"/>
    <property type="match status" value="1"/>
</dbReference>
<comment type="similarity">
    <text evidence="2">Belongs to the anaerobic coproporphyrinogen-III oxidase family. HemW subfamily.</text>
</comment>
<keyword evidence="7 10" id="KW-0408">Iron</keyword>
<reference evidence="12 13" key="1">
    <citation type="submission" date="2020-02" db="EMBL/GenBank/DDBJ databases">
        <title>Rhodobacter algicola sp. nov., isolated from microalga culture.</title>
        <authorList>
            <person name="Park C.-Y."/>
        </authorList>
    </citation>
    <scope>NUCLEOTIDE SEQUENCE [LARGE SCALE GENOMIC DNA]</scope>
    <source>
        <strain evidence="12 13">ETT8</strain>
    </source>
</reference>
<dbReference type="SFLD" id="SFLDF00562">
    <property type="entry name" value="HemN-like__clustered_with_heat"/>
    <property type="match status" value="1"/>
</dbReference>
<proteinExistence type="inferred from homology"/>
<dbReference type="PANTHER" id="PTHR13932:SF5">
    <property type="entry name" value="RADICAL S-ADENOSYL METHIONINE DOMAIN-CONTAINING PROTEIN 1, MITOCHONDRIAL"/>
    <property type="match status" value="1"/>
</dbReference>
<evidence type="ECO:0000256" key="8">
    <source>
        <dbReference type="ARBA" id="ARBA00023014"/>
    </source>
</evidence>
<dbReference type="PANTHER" id="PTHR13932">
    <property type="entry name" value="COPROPORPHYRINIGEN III OXIDASE"/>
    <property type="match status" value="1"/>
</dbReference>
<keyword evidence="5 10" id="KW-0949">S-adenosyl-L-methionine</keyword>
<comment type="subcellular location">
    <subcellularLocation>
        <location evidence="10">Cytoplasm</location>
    </subcellularLocation>
</comment>
<evidence type="ECO:0000256" key="9">
    <source>
        <dbReference type="ARBA" id="ARBA00023186"/>
    </source>
</evidence>
<evidence type="ECO:0000256" key="10">
    <source>
        <dbReference type="RuleBase" id="RU364116"/>
    </source>
</evidence>
<evidence type="ECO:0000256" key="2">
    <source>
        <dbReference type="ARBA" id="ARBA00006100"/>
    </source>
</evidence>
<evidence type="ECO:0000313" key="13">
    <source>
        <dbReference type="Proteomes" id="UP000481421"/>
    </source>
</evidence>
<sequence>MERWQSAGFGLYVHWPFCQSKCPYCDFNSHVSAKVDHDVWRVAFLAEMRRYAELSPDRVLSSIFFGGGTPSLMDPATVEAIIDDAAQLWKIANNVEITLEANPTSVEIDKFQAFKTAGVNRVSVGVQALNDNDLRRLGRLHDAHEARRAIEVSQQVFDRTSFDLIYARQDQTIGQWRSELVEALKLAGGHLSLYQLTIEPGTVFGARYDRGLLRGLPVEDVAAEMYELTQEICSDAGYNAYEVSNHARSGEESRHNLIYWRGGDYVGVGPGAHGRITKGNGERFATTRPLAPTTWLQDVKTNAKLGLEPISREDQAAEFIMMGLRLSEGIDLTDYRAIAGNDLPQQPISELDDLGLVTVADGRLRATASGRLVLNAVLRKLVAG</sequence>